<sequence>MIQFGNIIIEGFCSIPYLELNLGSRGITIIRGATGEGKTTILSALVWAVYGKNIKGKSDVNTWEKYRQKNYHGTKVEVYFSKSGKIHKITRCLKYKGEVNGSKGKTDLFMR</sequence>
<protein>
    <recommendedName>
        <fullName evidence="1">Rad50/SbcC-type AAA domain-containing protein</fullName>
    </recommendedName>
</protein>
<dbReference type="AlphaFoldDB" id="K1TCV9"/>
<dbReference type="PANTHER" id="PTHR32114:SF2">
    <property type="entry name" value="ABC TRANSPORTER ABCH.3"/>
    <property type="match status" value="1"/>
</dbReference>
<gene>
    <name evidence="2" type="ORF">OBE_10759</name>
</gene>
<dbReference type="Pfam" id="PF13476">
    <property type="entry name" value="AAA_23"/>
    <property type="match status" value="1"/>
</dbReference>
<dbReference type="GO" id="GO:0016887">
    <property type="term" value="F:ATP hydrolysis activity"/>
    <property type="evidence" value="ECO:0007669"/>
    <property type="project" value="InterPro"/>
</dbReference>
<dbReference type="Gene3D" id="3.40.50.300">
    <property type="entry name" value="P-loop containing nucleotide triphosphate hydrolases"/>
    <property type="match status" value="1"/>
</dbReference>
<comment type="caution">
    <text evidence="2">The sequence shown here is derived from an EMBL/GenBank/DDBJ whole genome shotgun (WGS) entry which is preliminary data.</text>
</comment>
<dbReference type="InterPro" id="IPR038729">
    <property type="entry name" value="Rad50/SbcC_AAA"/>
</dbReference>
<evidence type="ECO:0000313" key="2">
    <source>
        <dbReference type="EMBL" id="EKC57021.1"/>
    </source>
</evidence>
<reference evidence="2" key="1">
    <citation type="journal article" date="2013" name="Environ. Microbiol.">
        <title>Microbiota from the distal guts of lean and obese adolescents exhibit partial functional redundancy besides clear differences in community structure.</title>
        <authorList>
            <person name="Ferrer M."/>
            <person name="Ruiz A."/>
            <person name="Lanza F."/>
            <person name="Haange S.B."/>
            <person name="Oberbach A."/>
            <person name="Till H."/>
            <person name="Bargiela R."/>
            <person name="Campoy C."/>
            <person name="Segura M.T."/>
            <person name="Richter M."/>
            <person name="von Bergen M."/>
            <person name="Seifert J."/>
            <person name="Suarez A."/>
        </authorList>
    </citation>
    <scope>NUCLEOTIDE SEQUENCE</scope>
</reference>
<evidence type="ECO:0000259" key="1">
    <source>
        <dbReference type="Pfam" id="PF13476"/>
    </source>
</evidence>
<accession>K1TCV9</accession>
<organism evidence="2">
    <name type="scientific">human gut metagenome</name>
    <dbReference type="NCBI Taxonomy" id="408170"/>
    <lineage>
        <taxon>unclassified sequences</taxon>
        <taxon>metagenomes</taxon>
        <taxon>organismal metagenomes</taxon>
    </lineage>
</organism>
<proteinExistence type="predicted"/>
<name>K1TCV9_9ZZZZ</name>
<dbReference type="PANTHER" id="PTHR32114">
    <property type="entry name" value="ABC TRANSPORTER ABCH.3"/>
    <property type="match status" value="1"/>
</dbReference>
<dbReference type="SUPFAM" id="SSF52540">
    <property type="entry name" value="P-loop containing nucleoside triphosphate hydrolases"/>
    <property type="match status" value="1"/>
</dbReference>
<feature type="domain" description="Rad50/SbcC-type AAA" evidence="1">
    <location>
        <begin position="7"/>
        <end position="106"/>
    </location>
</feature>
<dbReference type="EMBL" id="AJWZ01007395">
    <property type="protein sequence ID" value="EKC57021.1"/>
    <property type="molecule type" value="Genomic_DNA"/>
</dbReference>
<dbReference type="InterPro" id="IPR027417">
    <property type="entry name" value="P-loop_NTPase"/>
</dbReference>
<dbReference type="GO" id="GO:0006302">
    <property type="term" value="P:double-strand break repair"/>
    <property type="evidence" value="ECO:0007669"/>
    <property type="project" value="InterPro"/>
</dbReference>